<evidence type="ECO:0000313" key="2">
    <source>
        <dbReference type="Proteomes" id="UP001215598"/>
    </source>
</evidence>
<sequence>MHTKAPALGVRAHSCPCALPLVPASHPWPAHVFFAPDRCAWMRDAGRLSRPVEACGRRRRPARFTVSCVCRGLWAGVDAYRVYHRRALSRRLRSRPLEAACGCVSCITAEDGGGVGVYVAVGVYVEHGVGYLLAGWRCCFDMAASIYFPSSFTCLPYSSSPFRHWRALMSSPRLYSIPSMRGVATPSTLSPCLVLAAHPPTPTRPPASAPAWCHLSTSASISISFDLI</sequence>
<dbReference type="Proteomes" id="UP001215598">
    <property type="component" value="Unassembled WGS sequence"/>
</dbReference>
<gene>
    <name evidence="1" type="ORF">B0H16DRAFT_1601358</name>
</gene>
<accession>A0AAD7HJ94</accession>
<organism evidence="1 2">
    <name type="scientific">Mycena metata</name>
    <dbReference type="NCBI Taxonomy" id="1033252"/>
    <lineage>
        <taxon>Eukaryota</taxon>
        <taxon>Fungi</taxon>
        <taxon>Dikarya</taxon>
        <taxon>Basidiomycota</taxon>
        <taxon>Agaricomycotina</taxon>
        <taxon>Agaricomycetes</taxon>
        <taxon>Agaricomycetidae</taxon>
        <taxon>Agaricales</taxon>
        <taxon>Marasmiineae</taxon>
        <taxon>Mycenaceae</taxon>
        <taxon>Mycena</taxon>
    </lineage>
</organism>
<proteinExistence type="predicted"/>
<keyword evidence="2" id="KW-1185">Reference proteome</keyword>
<comment type="caution">
    <text evidence="1">The sequence shown here is derived from an EMBL/GenBank/DDBJ whole genome shotgun (WGS) entry which is preliminary data.</text>
</comment>
<dbReference type="EMBL" id="JARKIB010000224">
    <property type="protein sequence ID" value="KAJ7721992.1"/>
    <property type="molecule type" value="Genomic_DNA"/>
</dbReference>
<evidence type="ECO:0000313" key="1">
    <source>
        <dbReference type="EMBL" id="KAJ7721992.1"/>
    </source>
</evidence>
<reference evidence="1" key="1">
    <citation type="submission" date="2023-03" db="EMBL/GenBank/DDBJ databases">
        <title>Massive genome expansion in bonnet fungi (Mycena s.s.) driven by repeated elements and novel gene families across ecological guilds.</title>
        <authorList>
            <consortium name="Lawrence Berkeley National Laboratory"/>
            <person name="Harder C.B."/>
            <person name="Miyauchi S."/>
            <person name="Viragh M."/>
            <person name="Kuo A."/>
            <person name="Thoen E."/>
            <person name="Andreopoulos B."/>
            <person name="Lu D."/>
            <person name="Skrede I."/>
            <person name="Drula E."/>
            <person name="Henrissat B."/>
            <person name="Morin E."/>
            <person name="Kohler A."/>
            <person name="Barry K."/>
            <person name="LaButti K."/>
            <person name="Morin E."/>
            <person name="Salamov A."/>
            <person name="Lipzen A."/>
            <person name="Mereny Z."/>
            <person name="Hegedus B."/>
            <person name="Baldrian P."/>
            <person name="Stursova M."/>
            <person name="Weitz H."/>
            <person name="Taylor A."/>
            <person name="Grigoriev I.V."/>
            <person name="Nagy L.G."/>
            <person name="Martin F."/>
            <person name="Kauserud H."/>
        </authorList>
    </citation>
    <scope>NUCLEOTIDE SEQUENCE</scope>
    <source>
        <strain evidence="1">CBHHK182m</strain>
    </source>
</reference>
<protein>
    <submittedName>
        <fullName evidence="1">Uncharacterized protein</fullName>
    </submittedName>
</protein>
<dbReference type="AlphaFoldDB" id="A0AAD7HJ94"/>
<name>A0AAD7HJ94_9AGAR</name>